<dbReference type="InterPro" id="IPR004477">
    <property type="entry name" value="ComEC_N"/>
</dbReference>
<feature type="transmembrane region" description="Helical" evidence="6">
    <location>
        <begin position="254"/>
        <end position="277"/>
    </location>
</feature>
<feature type="transmembrane region" description="Helical" evidence="6">
    <location>
        <begin position="160"/>
        <end position="179"/>
    </location>
</feature>
<comment type="subcellular location">
    <subcellularLocation>
        <location evidence="1">Cell membrane</location>
        <topology evidence="1">Multi-pass membrane protein</topology>
    </subcellularLocation>
</comment>
<evidence type="ECO:0000313" key="9">
    <source>
        <dbReference type="Proteomes" id="UP000177268"/>
    </source>
</evidence>
<feature type="domain" description="ComEC/Rec2-related protein" evidence="7">
    <location>
        <begin position="41"/>
        <end position="312"/>
    </location>
</feature>
<keyword evidence="4 6" id="KW-1133">Transmembrane helix</keyword>
<keyword evidence="5 6" id="KW-0472">Membrane</keyword>
<evidence type="ECO:0000256" key="4">
    <source>
        <dbReference type="ARBA" id="ARBA00022989"/>
    </source>
</evidence>
<accession>A0A1F5ZH35</accession>
<protein>
    <recommendedName>
        <fullName evidence="7">ComEC/Rec2-related protein domain-containing protein</fullName>
    </recommendedName>
</protein>
<keyword evidence="3 6" id="KW-0812">Transmembrane</keyword>
<dbReference type="GO" id="GO:0005886">
    <property type="term" value="C:plasma membrane"/>
    <property type="evidence" value="ECO:0007669"/>
    <property type="project" value="UniProtKB-SubCell"/>
</dbReference>
<evidence type="ECO:0000256" key="5">
    <source>
        <dbReference type="ARBA" id="ARBA00023136"/>
    </source>
</evidence>
<evidence type="ECO:0000313" key="8">
    <source>
        <dbReference type="EMBL" id="OGG11432.1"/>
    </source>
</evidence>
<dbReference type="Pfam" id="PF03772">
    <property type="entry name" value="Competence"/>
    <property type="match status" value="1"/>
</dbReference>
<evidence type="ECO:0000259" key="7">
    <source>
        <dbReference type="Pfam" id="PF03772"/>
    </source>
</evidence>
<evidence type="ECO:0000256" key="3">
    <source>
        <dbReference type="ARBA" id="ARBA00022692"/>
    </source>
</evidence>
<dbReference type="STRING" id="1798370.A2Z00_05615"/>
<proteinExistence type="predicted"/>
<gene>
    <name evidence="8" type="ORF">A2Z00_05615</name>
</gene>
<feature type="transmembrane region" description="Helical" evidence="6">
    <location>
        <begin position="92"/>
        <end position="108"/>
    </location>
</feature>
<feature type="transmembrane region" description="Helical" evidence="6">
    <location>
        <begin position="283"/>
        <end position="302"/>
    </location>
</feature>
<dbReference type="Proteomes" id="UP000177268">
    <property type="component" value="Unassembled WGS sequence"/>
</dbReference>
<evidence type="ECO:0000256" key="1">
    <source>
        <dbReference type="ARBA" id="ARBA00004651"/>
    </source>
</evidence>
<sequence length="312" mass="34469">MAFSHVGLLTSPFHDMITLETFTTVINQLLPEPHAGLLNGIIFGTKATLSKDLQQALIATGTLHIIALSGMNISILLSILELGLLRIVSRRLASLVAIVIIIGFIALVGPSPSVIRAAIMGSMTLLAIVFGRQIWSLFSWMLAVSIMLLLNPPWIGDLSFQLSALATLGIILFAHNSKIEERRLNIGVEDRRLMVDKTNLSSIFHLQPLCSMLNILYSFCRDDLRVTLSAQVFTLPLIFFQFHRISLISPLSNVLIGWLIPPIMILGFAVAIGGWIWLPLGQIAAWIVWVPLQYVVTTIMLTSRIPFANIAW</sequence>
<evidence type="ECO:0000256" key="2">
    <source>
        <dbReference type="ARBA" id="ARBA00022475"/>
    </source>
</evidence>
<comment type="caution">
    <text evidence="8">The sequence shown here is derived from an EMBL/GenBank/DDBJ whole genome shotgun (WGS) entry which is preliminary data.</text>
</comment>
<reference evidence="8 9" key="1">
    <citation type="journal article" date="2016" name="Nat. Commun.">
        <title>Thousands of microbial genomes shed light on interconnected biogeochemical processes in an aquifer system.</title>
        <authorList>
            <person name="Anantharaman K."/>
            <person name="Brown C.T."/>
            <person name="Hug L.A."/>
            <person name="Sharon I."/>
            <person name="Castelle C.J."/>
            <person name="Probst A.J."/>
            <person name="Thomas B.C."/>
            <person name="Singh A."/>
            <person name="Wilkins M.J."/>
            <person name="Karaoz U."/>
            <person name="Brodie E.L."/>
            <person name="Williams K.H."/>
            <person name="Hubbard S.S."/>
            <person name="Banfield J.F."/>
        </authorList>
    </citation>
    <scope>NUCLEOTIDE SEQUENCE [LARGE SCALE GENOMIC DNA]</scope>
</reference>
<feature type="transmembrane region" description="Helical" evidence="6">
    <location>
        <begin position="137"/>
        <end position="154"/>
    </location>
</feature>
<dbReference type="PANTHER" id="PTHR30619:SF7">
    <property type="entry name" value="BETA-LACTAMASE DOMAIN PROTEIN"/>
    <property type="match status" value="1"/>
</dbReference>
<dbReference type="PANTHER" id="PTHR30619">
    <property type="entry name" value="DNA INTERNALIZATION/COMPETENCE PROTEIN COMEC/REC2"/>
    <property type="match status" value="1"/>
</dbReference>
<keyword evidence="2" id="KW-1003">Cell membrane</keyword>
<dbReference type="InterPro" id="IPR052159">
    <property type="entry name" value="Competence_DNA_uptake"/>
</dbReference>
<dbReference type="AlphaFoldDB" id="A0A1F5ZH35"/>
<dbReference type="NCBIfam" id="TIGR00360">
    <property type="entry name" value="ComEC_N-term"/>
    <property type="match status" value="1"/>
</dbReference>
<feature type="transmembrane region" description="Helical" evidence="6">
    <location>
        <begin position="56"/>
        <end position="80"/>
    </location>
</feature>
<dbReference type="EMBL" id="MFIZ01000028">
    <property type="protein sequence ID" value="OGG11432.1"/>
    <property type="molecule type" value="Genomic_DNA"/>
</dbReference>
<evidence type="ECO:0000256" key="6">
    <source>
        <dbReference type="SAM" id="Phobius"/>
    </source>
</evidence>
<organism evidence="8 9">
    <name type="scientific">Candidatus Gottesmanbacteria bacterium RBG_13_45_10</name>
    <dbReference type="NCBI Taxonomy" id="1798370"/>
    <lineage>
        <taxon>Bacteria</taxon>
        <taxon>Candidatus Gottesmaniibacteriota</taxon>
    </lineage>
</organism>
<name>A0A1F5ZH35_9BACT</name>